<dbReference type="Pfam" id="PF02130">
    <property type="entry name" value="YbeY"/>
    <property type="match status" value="1"/>
</dbReference>
<evidence type="ECO:0000256" key="2">
    <source>
        <dbReference type="ARBA" id="ARBA00022517"/>
    </source>
</evidence>
<dbReference type="EMBL" id="LR217732">
    <property type="protein sequence ID" value="VFP86062.1"/>
    <property type="molecule type" value="Genomic_DNA"/>
</dbReference>
<evidence type="ECO:0000313" key="9">
    <source>
        <dbReference type="EMBL" id="VFP86062.1"/>
    </source>
</evidence>
<comment type="similarity">
    <text evidence="1 8">Belongs to the endoribonuclease YbeY family.</text>
</comment>
<evidence type="ECO:0000256" key="4">
    <source>
        <dbReference type="ARBA" id="ARBA00022723"/>
    </source>
</evidence>
<evidence type="ECO:0000256" key="1">
    <source>
        <dbReference type="ARBA" id="ARBA00010875"/>
    </source>
</evidence>
<gene>
    <name evidence="8 9" type="primary">ybeY</name>
    <name evidence="9" type="ORF">BUCIPSTX3056_286</name>
</gene>
<dbReference type="NCBIfam" id="TIGR00043">
    <property type="entry name" value="rRNA maturation RNase YbeY"/>
    <property type="match status" value="1"/>
</dbReference>
<keyword evidence="5 8" id="KW-0255">Endonuclease</keyword>
<evidence type="ECO:0000256" key="5">
    <source>
        <dbReference type="ARBA" id="ARBA00022759"/>
    </source>
</evidence>
<comment type="function">
    <text evidence="8">Single strand-specific metallo-endoribonuclease involved in late-stage 70S ribosome quality control and in maturation of the 3' terminus of the 16S rRNA.</text>
</comment>
<dbReference type="AlphaFoldDB" id="A0A451DHH6"/>
<evidence type="ECO:0000256" key="3">
    <source>
        <dbReference type="ARBA" id="ARBA00022722"/>
    </source>
</evidence>
<comment type="cofactor">
    <cofactor evidence="8">
        <name>Zn(2+)</name>
        <dbReference type="ChEBI" id="CHEBI:29105"/>
    </cofactor>
    <text evidence="8">Binds 1 zinc ion.</text>
</comment>
<keyword evidence="2 8" id="KW-0690">Ribosome biogenesis</keyword>
<dbReference type="Proteomes" id="UP000294449">
    <property type="component" value="Chromosome"/>
</dbReference>
<dbReference type="Gene3D" id="3.40.390.30">
    <property type="entry name" value="Metalloproteases ('zincins'), catalytic domain"/>
    <property type="match status" value="1"/>
</dbReference>
<dbReference type="PANTHER" id="PTHR46986:SF1">
    <property type="entry name" value="ENDORIBONUCLEASE YBEY, CHLOROPLASTIC"/>
    <property type="match status" value="1"/>
</dbReference>
<keyword evidence="3 8" id="KW-0540">Nuclease</keyword>
<feature type="binding site" evidence="8">
    <location>
        <position position="116"/>
    </location>
    <ligand>
        <name>Zn(2+)</name>
        <dbReference type="ChEBI" id="CHEBI:29105"/>
        <note>catalytic</note>
    </ligand>
</feature>
<evidence type="ECO:0000256" key="6">
    <source>
        <dbReference type="ARBA" id="ARBA00022801"/>
    </source>
</evidence>
<organism evidence="9 10">
    <name type="scientific">Buchnera aphidicola</name>
    <name type="common">Cinara pseudotaxifoliae</name>
    <dbReference type="NCBI Taxonomy" id="655384"/>
    <lineage>
        <taxon>Bacteria</taxon>
        <taxon>Pseudomonadati</taxon>
        <taxon>Pseudomonadota</taxon>
        <taxon>Gammaproteobacteria</taxon>
        <taxon>Enterobacterales</taxon>
        <taxon>Erwiniaceae</taxon>
        <taxon>Buchnera</taxon>
    </lineage>
</organism>
<sequence length="152" mass="18181">MKIYIQIACKKKNFFPKKKFFLSCLKKIFKKKKVEITIRVVDLIEIQFLNKKYRNKNTPTNVLSFPATNNVHIKHKFKYYIGDIILCARYINKEALSLKKNILEHWAHMIIHSTLHLLHYTHNTSQSKKKMQIVENIIMKKLGFLKLHNLNE</sequence>
<evidence type="ECO:0000256" key="7">
    <source>
        <dbReference type="ARBA" id="ARBA00022833"/>
    </source>
</evidence>
<dbReference type="GO" id="GO:0004521">
    <property type="term" value="F:RNA endonuclease activity"/>
    <property type="evidence" value="ECO:0007669"/>
    <property type="project" value="UniProtKB-UniRule"/>
</dbReference>
<evidence type="ECO:0000256" key="8">
    <source>
        <dbReference type="HAMAP-Rule" id="MF_00009"/>
    </source>
</evidence>
<dbReference type="GO" id="GO:0006364">
    <property type="term" value="P:rRNA processing"/>
    <property type="evidence" value="ECO:0007669"/>
    <property type="project" value="UniProtKB-UniRule"/>
</dbReference>
<dbReference type="InterPro" id="IPR002036">
    <property type="entry name" value="YbeY"/>
</dbReference>
<accession>A0A451DHH6</accession>
<feature type="binding site" evidence="8">
    <location>
        <position position="112"/>
    </location>
    <ligand>
        <name>Zn(2+)</name>
        <dbReference type="ChEBI" id="CHEBI:29105"/>
        <note>catalytic</note>
    </ligand>
</feature>
<dbReference type="SUPFAM" id="SSF55486">
    <property type="entry name" value="Metalloproteases ('zincins'), catalytic domain"/>
    <property type="match status" value="1"/>
</dbReference>
<evidence type="ECO:0000313" key="10">
    <source>
        <dbReference type="Proteomes" id="UP000294449"/>
    </source>
</evidence>
<keyword evidence="8" id="KW-0963">Cytoplasm</keyword>
<dbReference type="GO" id="GO:0005737">
    <property type="term" value="C:cytoplasm"/>
    <property type="evidence" value="ECO:0007669"/>
    <property type="project" value="UniProtKB-SubCell"/>
</dbReference>
<keyword evidence="8" id="KW-0698">rRNA processing</keyword>
<dbReference type="GO" id="GO:0004222">
    <property type="term" value="F:metalloendopeptidase activity"/>
    <property type="evidence" value="ECO:0007669"/>
    <property type="project" value="InterPro"/>
</dbReference>
<keyword evidence="6 8" id="KW-0378">Hydrolase</keyword>
<feature type="binding site" evidence="8">
    <location>
        <position position="122"/>
    </location>
    <ligand>
        <name>Zn(2+)</name>
        <dbReference type="ChEBI" id="CHEBI:29105"/>
        <note>catalytic</note>
    </ligand>
</feature>
<keyword evidence="4 8" id="KW-0479">Metal-binding</keyword>
<dbReference type="HAMAP" id="MF_00009">
    <property type="entry name" value="Endoribonucl_YbeY"/>
    <property type="match status" value="1"/>
</dbReference>
<dbReference type="EC" id="3.1.-.-" evidence="8"/>
<protein>
    <recommendedName>
        <fullName evidence="8">Endoribonuclease YbeY</fullName>
        <ecNumber evidence="8">3.1.-.-</ecNumber>
    </recommendedName>
</protein>
<reference evidence="9 10" key="1">
    <citation type="submission" date="2019-02" db="EMBL/GenBank/DDBJ databases">
        <authorList>
            <person name="Manzano-Marin A."/>
            <person name="Manzano-Marin A."/>
        </authorList>
    </citation>
    <scope>NUCLEOTIDE SEQUENCE [LARGE SCALE GENOMIC DNA]</scope>
    <source>
        <strain evidence="9 10">BuCipseudotaxifoliae</strain>
    </source>
</reference>
<dbReference type="STRING" id="655384.GCA_900128595_00288"/>
<dbReference type="InterPro" id="IPR023091">
    <property type="entry name" value="MetalPrtase_cat_dom_sf_prd"/>
</dbReference>
<name>A0A451DHH6_9GAMM</name>
<keyword evidence="7 8" id="KW-0862">Zinc</keyword>
<proteinExistence type="inferred from homology"/>
<dbReference type="GO" id="GO:0008270">
    <property type="term" value="F:zinc ion binding"/>
    <property type="evidence" value="ECO:0007669"/>
    <property type="project" value="UniProtKB-UniRule"/>
</dbReference>
<dbReference type="PANTHER" id="PTHR46986">
    <property type="entry name" value="ENDORIBONUCLEASE YBEY, CHLOROPLASTIC"/>
    <property type="match status" value="1"/>
</dbReference>
<comment type="subcellular location">
    <subcellularLocation>
        <location evidence="8">Cytoplasm</location>
    </subcellularLocation>
</comment>